<feature type="transmembrane region" description="Helical" evidence="2">
    <location>
        <begin position="237"/>
        <end position="256"/>
    </location>
</feature>
<dbReference type="InterPro" id="IPR045339">
    <property type="entry name" value="DUF6534"/>
</dbReference>
<sequence length="399" mass="43166">MSAEFDIPQGVDLTAVSGPLIVGELLHWGLFGTLTVQIYLYYMAFPRDKPILKAIAYFIYALELVQTILVTNDAFHAYGSGFGNYDELTSMHEYWFSVPIMSGIVALIGQLFFGYRIWVLSSSRVLPALVAVLAFTSSVAGVVTGVCVKEAGKITNLHQLSTKIAVGLWCGLSALCDIFIAACMTYLLSRNADTHIARTKLLVGRLIRLTIETGSVTATVALANLILITVFPDKTYYATFSLIIPKAYANTLLVILNSRLRIVGGRDSDEYSNMLTYASTTGNRRSLLTSPHSHPQGIAVGLQPLGNSNHYPSSGRPGTLYGKPPHDIDGLKSSGDNENTHESRPASAGGRGGPTIRIAIHSDVVSDSAAKDGLETPYSPESARSSIKKEDLDLERCEE</sequence>
<dbReference type="PANTHER" id="PTHR40465:SF1">
    <property type="entry name" value="DUF6534 DOMAIN-CONTAINING PROTEIN"/>
    <property type="match status" value="1"/>
</dbReference>
<gene>
    <name evidence="4" type="ORF">K435DRAFT_734000</name>
</gene>
<keyword evidence="5" id="KW-1185">Reference proteome</keyword>
<dbReference type="Pfam" id="PF20152">
    <property type="entry name" value="DUF6534"/>
    <property type="match status" value="1"/>
</dbReference>
<name>A0A4S8L4S0_DENBC</name>
<feature type="transmembrane region" description="Helical" evidence="2">
    <location>
        <begin position="209"/>
        <end position="231"/>
    </location>
</feature>
<evidence type="ECO:0000256" key="2">
    <source>
        <dbReference type="SAM" id="Phobius"/>
    </source>
</evidence>
<keyword evidence="2" id="KW-0472">Membrane</keyword>
<accession>A0A4S8L4S0</accession>
<feature type="transmembrane region" description="Helical" evidence="2">
    <location>
        <begin position="25"/>
        <end position="42"/>
    </location>
</feature>
<dbReference type="AlphaFoldDB" id="A0A4S8L4S0"/>
<evidence type="ECO:0000313" key="4">
    <source>
        <dbReference type="EMBL" id="THU83381.1"/>
    </source>
</evidence>
<evidence type="ECO:0000259" key="3">
    <source>
        <dbReference type="Pfam" id="PF20152"/>
    </source>
</evidence>
<keyword evidence="2" id="KW-1133">Transmembrane helix</keyword>
<feature type="domain" description="DUF6534" evidence="3">
    <location>
        <begin position="173"/>
        <end position="259"/>
    </location>
</feature>
<feature type="transmembrane region" description="Helical" evidence="2">
    <location>
        <begin position="125"/>
        <end position="146"/>
    </location>
</feature>
<organism evidence="4 5">
    <name type="scientific">Dendrothele bispora (strain CBS 962.96)</name>
    <dbReference type="NCBI Taxonomy" id="1314807"/>
    <lineage>
        <taxon>Eukaryota</taxon>
        <taxon>Fungi</taxon>
        <taxon>Dikarya</taxon>
        <taxon>Basidiomycota</taxon>
        <taxon>Agaricomycotina</taxon>
        <taxon>Agaricomycetes</taxon>
        <taxon>Agaricomycetidae</taxon>
        <taxon>Agaricales</taxon>
        <taxon>Agaricales incertae sedis</taxon>
        <taxon>Dendrothele</taxon>
    </lineage>
</organism>
<feature type="transmembrane region" description="Helical" evidence="2">
    <location>
        <begin position="54"/>
        <end position="74"/>
    </location>
</feature>
<dbReference type="OrthoDB" id="2536347at2759"/>
<proteinExistence type="predicted"/>
<evidence type="ECO:0000256" key="1">
    <source>
        <dbReference type="SAM" id="MobiDB-lite"/>
    </source>
</evidence>
<keyword evidence="2" id="KW-0812">Transmembrane</keyword>
<dbReference type="EMBL" id="ML179666">
    <property type="protein sequence ID" value="THU83381.1"/>
    <property type="molecule type" value="Genomic_DNA"/>
</dbReference>
<evidence type="ECO:0000313" key="5">
    <source>
        <dbReference type="Proteomes" id="UP000297245"/>
    </source>
</evidence>
<reference evidence="4 5" key="1">
    <citation type="journal article" date="2019" name="Nat. Ecol. Evol.">
        <title>Megaphylogeny resolves global patterns of mushroom evolution.</title>
        <authorList>
            <person name="Varga T."/>
            <person name="Krizsan K."/>
            <person name="Foldi C."/>
            <person name="Dima B."/>
            <person name="Sanchez-Garcia M."/>
            <person name="Sanchez-Ramirez S."/>
            <person name="Szollosi G.J."/>
            <person name="Szarkandi J.G."/>
            <person name="Papp V."/>
            <person name="Albert L."/>
            <person name="Andreopoulos W."/>
            <person name="Angelini C."/>
            <person name="Antonin V."/>
            <person name="Barry K.W."/>
            <person name="Bougher N.L."/>
            <person name="Buchanan P."/>
            <person name="Buyck B."/>
            <person name="Bense V."/>
            <person name="Catcheside P."/>
            <person name="Chovatia M."/>
            <person name="Cooper J."/>
            <person name="Damon W."/>
            <person name="Desjardin D."/>
            <person name="Finy P."/>
            <person name="Geml J."/>
            <person name="Haridas S."/>
            <person name="Hughes K."/>
            <person name="Justo A."/>
            <person name="Karasinski D."/>
            <person name="Kautmanova I."/>
            <person name="Kiss B."/>
            <person name="Kocsube S."/>
            <person name="Kotiranta H."/>
            <person name="LaButti K.M."/>
            <person name="Lechner B.E."/>
            <person name="Liimatainen K."/>
            <person name="Lipzen A."/>
            <person name="Lukacs Z."/>
            <person name="Mihaltcheva S."/>
            <person name="Morgado L.N."/>
            <person name="Niskanen T."/>
            <person name="Noordeloos M.E."/>
            <person name="Ohm R.A."/>
            <person name="Ortiz-Santana B."/>
            <person name="Ovrebo C."/>
            <person name="Racz N."/>
            <person name="Riley R."/>
            <person name="Savchenko A."/>
            <person name="Shiryaev A."/>
            <person name="Soop K."/>
            <person name="Spirin V."/>
            <person name="Szebenyi C."/>
            <person name="Tomsovsky M."/>
            <person name="Tulloss R.E."/>
            <person name="Uehling J."/>
            <person name="Grigoriev I.V."/>
            <person name="Vagvolgyi C."/>
            <person name="Papp T."/>
            <person name="Martin F.M."/>
            <person name="Miettinen O."/>
            <person name="Hibbett D.S."/>
            <person name="Nagy L.G."/>
        </authorList>
    </citation>
    <scope>NUCLEOTIDE SEQUENCE [LARGE SCALE GENOMIC DNA]</scope>
    <source>
        <strain evidence="4 5">CBS 962.96</strain>
    </source>
</reference>
<feature type="compositionally biased region" description="Basic and acidic residues" evidence="1">
    <location>
        <begin position="387"/>
        <end position="399"/>
    </location>
</feature>
<feature type="region of interest" description="Disordered" evidence="1">
    <location>
        <begin position="285"/>
        <end position="399"/>
    </location>
</feature>
<protein>
    <recommendedName>
        <fullName evidence="3">DUF6534 domain-containing protein</fullName>
    </recommendedName>
</protein>
<feature type="transmembrane region" description="Helical" evidence="2">
    <location>
        <begin position="166"/>
        <end position="188"/>
    </location>
</feature>
<dbReference type="PANTHER" id="PTHR40465">
    <property type="entry name" value="CHROMOSOME 1, WHOLE GENOME SHOTGUN SEQUENCE"/>
    <property type="match status" value="1"/>
</dbReference>
<dbReference type="Proteomes" id="UP000297245">
    <property type="component" value="Unassembled WGS sequence"/>
</dbReference>
<feature type="transmembrane region" description="Helical" evidence="2">
    <location>
        <begin position="94"/>
        <end position="113"/>
    </location>
</feature>